<dbReference type="InterPro" id="IPR054202">
    <property type="entry name" value="DUF6907"/>
</dbReference>
<feature type="domain" description="HNH nuclease" evidence="2">
    <location>
        <begin position="129"/>
        <end position="183"/>
    </location>
</feature>
<dbReference type="AlphaFoldDB" id="A0A918K7Z1"/>
<accession>A0A918K7Z1</accession>
<reference evidence="3" key="1">
    <citation type="journal article" date="2014" name="Int. J. Syst. Evol. Microbiol.">
        <title>Complete genome sequence of Corynebacterium casei LMG S-19264T (=DSM 44701T), isolated from a smear-ripened cheese.</title>
        <authorList>
            <consortium name="US DOE Joint Genome Institute (JGI-PGF)"/>
            <person name="Walter F."/>
            <person name="Albersmeier A."/>
            <person name="Kalinowski J."/>
            <person name="Ruckert C."/>
        </authorList>
    </citation>
    <scope>NUCLEOTIDE SEQUENCE</scope>
    <source>
        <strain evidence="3">JCM 4956</strain>
    </source>
</reference>
<feature type="compositionally biased region" description="Polar residues" evidence="1">
    <location>
        <begin position="102"/>
        <end position="112"/>
    </location>
</feature>
<dbReference type="Proteomes" id="UP000645555">
    <property type="component" value="Unassembled WGS sequence"/>
</dbReference>
<gene>
    <name evidence="3" type="ORF">GCM10010515_21770</name>
</gene>
<dbReference type="Pfam" id="PF01844">
    <property type="entry name" value="HNH"/>
    <property type="match status" value="1"/>
</dbReference>
<dbReference type="GO" id="GO:0008270">
    <property type="term" value="F:zinc ion binding"/>
    <property type="evidence" value="ECO:0007669"/>
    <property type="project" value="InterPro"/>
</dbReference>
<proteinExistence type="predicted"/>
<dbReference type="GO" id="GO:0003676">
    <property type="term" value="F:nucleic acid binding"/>
    <property type="evidence" value="ECO:0007669"/>
    <property type="project" value="InterPro"/>
</dbReference>
<evidence type="ECO:0000259" key="2">
    <source>
        <dbReference type="SMART" id="SM00507"/>
    </source>
</evidence>
<evidence type="ECO:0000313" key="4">
    <source>
        <dbReference type="Proteomes" id="UP000645555"/>
    </source>
</evidence>
<dbReference type="SMART" id="SM00507">
    <property type="entry name" value="HNHc"/>
    <property type="match status" value="1"/>
</dbReference>
<dbReference type="CDD" id="cd00085">
    <property type="entry name" value="HNHc"/>
    <property type="match status" value="1"/>
</dbReference>
<evidence type="ECO:0000256" key="1">
    <source>
        <dbReference type="SAM" id="MobiDB-lite"/>
    </source>
</evidence>
<comment type="caution">
    <text evidence="3">The sequence shown here is derived from an EMBL/GenBank/DDBJ whole genome shotgun (WGS) entry which is preliminary data.</text>
</comment>
<dbReference type="EMBL" id="BMWD01000006">
    <property type="protein sequence ID" value="GGX54196.1"/>
    <property type="molecule type" value="Genomic_DNA"/>
</dbReference>
<feature type="region of interest" description="Disordered" evidence="1">
    <location>
        <begin position="102"/>
        <end position="123"/>
    </location>
</feature>
<protein>
    <recommendedName>
        <fullName evidence="2">HNH nuclease domain-containing protein</fullName>
    </recommendedName>
</protein>
<dbReference type="InterPro" id="IPR003615">
    <property type="entry name" value="HNH_nuc"/>
</dbReference>
<organism evidence="3 4">
    <name type="scientific">Streptomyces fructofermentans</name>
    <dbReference type="NCBI Taxonomy" id="152141"/>
    <lineage>
        <taxon>Bacteria</taxon>
        <taxon>Bacillati</taxon>
        <taxon>Actinomycetota</taxon>
        <taxon>Actinomycetes</taxon>
        <taxon>Kitasatosporales</taxon>
        <taxon>Streptomycetaceae</taxon>
        <taxon>Streptomyces</taxon>
    </lineage>
</organism>
<name>A0A918K7Z1_9ACTN</name>
<dbReference type="GO" id="GO:0004519">
    <property type="term" value="F:endonuclease activity"/>
    <property type="evidence" value="ECO:0007669"/>
    <property type="project" value="InterPro"/>
</dbReference>
<evidence type="ECO:0000313" key="3">
    <source>
        <dbReference type="EMBL" id="GGX54196.1"/>
    </source>
</evidence>
<dbReference type="Pfam" id="PF21848">
    <property type="entry name" value="DUF6907"/>
    <property type="match status" value="1"/>
</dbReference>
<sequence>MNTRELKLVNGCPSWCIEDHGAEPPEDWGHVGEDFDLRLPDGTVMLEARLVHEPDANLPQLAVNGPGLGILLDDVALLDAAGAHALEAALHKFTARVQRVQRTLQGKPSSTPGGKKCKPGKSNRAGWREMRMYLVERDGRRCFYCRTEFDKLTGVTIDHYVPKSVWPCNLPANLVLSCEPCNRTKNDRLTWSMAAVLLAWAGREAPEAGNEPPRELAEAACS</sequence>
<dbReference type="RefSeq" id="WP_190035211.1">
    <property type="nucleotide sequence ID" value="NZ_BMWD01000006.1"/>
</dbReference>
<dbReference type="Gene3D" id="1.10.30.50">
    <property type="match status" value="1"/>
</dbReference>
<keyword evidence="4" id="KW-1185">Reference proteome</keyword>
<dbReference type="InterPro" id="IPR002711">
    <property type="entry name" value="HNH"/>
</dbReference>
<reference evidence="3" key="2">
    <citation type="submission" date="2020-09" db="EMBL/GenBank/DDBJ databases">
        <authorList>
            <person name="Sun Q."/>
            <person name="Ohkuma M."/>
        </authorList>
    </citation>
    <scope>NUCLEOTIDE SEQUENCE</scope>
    <source>
        <strain evidence="3">JCM 4956</strain>
    </source>
</reference>